<reference evidence="1" key="1">
    <citation type="journal article" date="2014" name="Front. Microbiol.">
        <title>High frequency of phylogenetically diverse reductive dehalogenase-homologous genes in deep subseafloor sedimentary metagenomes.</title>
        <authorList>
            <person name="Kawai M."/>
            <person name="Futagami T."/>
            <person name="Toyoda A."/>
            <person name="Takaki Y."/>
            <person name="Nishi S."/>
            <person name="Hori S."/>
            <person name="Arai W."/>
            <person name="Tsubouchi T."/>
            <person name="Morono Y."/>
            <person name="Uchiyama I."/>
            <person name="Ito T."/>
            <person name="Fujiyama A."/>
            <person name="Inagaki F."/>
            <person name="Takami H."/>
        </authorList>
    </citation>
    <scope>NUCLEOTIDE SEQUENCE</scope>
    <source>
        <strain evidence="1">Expedition CK06-06</strain>
    </source>
</reference>
<dbReference type="AlphaFoldDB" id="X1UUR9"/>
<name>X1UUR9_9ZZZZ</name>
<proteinExistence type="predicted"/>
<organism evidence="1">
    <name type="scientific">marine sediment metagenome</name>
    <dbReference type="NCBI Taxonomy" id="412755"/>
    <lineage>
        <taxon>unclassified sequences</taxon>
        <taxon>metagenomes</taxon>
        <taxon>ecological metagenomes</taxon>
    </lineage>
</organism>
<protein>
    <submittedName>
        <fullName evidence="1">Uncharacterized protein</fullName>
    </submittedName>
</protein>
<accession>X1UUR9</accession>
<gene>
    <name evidence="1" type="ORF">S12H4_54090</name>
</gene>
<dbReference type="EMBL" id="BARW01034526">
    <property type="protein sequence ID" value="GAJ07357.1"/>
    <property type="molecule type" value="Genomic_DNA"/>
</dbReference>
<sequence>MEEIVAPATYVPPMSPLDMSIALQRTEVGNEMLELIERSPLDIITETFENDRVRALLLYASCMWGLDPRETGTGFFVPLLLTRGMNKCYCYGGSHKFASALNLGAHCMGLRVWKVDTYRVPFLRLISFTF</sequence>
<comment type="caution">
    <text evidence="1">The sequence shown here is derived from an EMBL/GenBank/DDBJ whole genome shotgun (WGS) entry which is preliminary data.</text>
</comment>
<evidence type="ECO:0000313" key="1">
    <source>
        <dbReference type="EMBL" id="GAJ07357.1"/>
    </source>
</evidence>